<feature type="region of interest" description="Disordered" evidence="1">
    <location>
        <begin position="594"/>
        <end position="623"/>
    </location>
</feature>
<reference evidence="2 3" key="1">
    <citation type="journal article" date="2020" name="Microb. Ecol.">
        <title>Ecogenomics of the Marine Benthic Filamentous Cyanobacterium Adonisia.</title>
        <authorList>
            <person name="Walter J.M."/>
            <person name="Coutinho F.H."/>
            <person name="Leomil L."/>
            <person name="Hargreaves P.I."/>
            <person name="Campeao M.E."/>
            <person name="Vieira V.V."/>
            <person name="Silva B.S."/>
            <person name="Fistarol G.O."/>
            <person name="Salomon P.S."/>
            <person name="Sawabe T."/>
            <person name="Mino S."/>
            <person name="Hosokawa M."/>
            <person name="Miyashita H."/>
            <person name="Maruyama F."/>
            <person name="van Verk M.C."/>
            <person name="Dutilh B.E."/>
            <person name="Thompson C.C."/>
            <person name="Thompson F.L."/>
        </authorList>
    </citation>
    <scope>NUCLEOTIDE SEQUENCE [LARGE SCALE GENOMIC DNA]</scope>
    <source>
        <strain evidence="2 3">CCMR0081</strain>
    </source>
</reference>
<evidence type="ECO:0000313" key="3">
    <source>
        <dbReference type="Proteomes" id="UP000481033"/>
    </source>
</evidence>
<dbReference type="RefSeq" id="WP_163702509.1">
    <property type="nucleotide sequence ID" value="NZ_QXHD01000004.1"/>
</dbReference>
<proteinExistence type="predicted"/>
<dbReference type="AlphaFoldDB" id="A0A6M0RTR2"/>
<accession>A0A6M0RTR2</accession>
<keyword evidence="3" id="KW-1185">Reference proteome</keyword>
<organism evidence="2 3">
    <name type="scientific">Adonisia turfae CCMR0081</name>
    <dbReference type="NCBI Taxonomy" id="2292702"/>
    <lineage>
        <taxon>Bacteria</taxon>
        <taxon>Bacillati</taxon>
        <taxon>Cyanobacteriota</taxon>
        <taxon>Adonisia</taxon>
        <taxon>Adonisia turfae</taxon>
    </lineage>
</organism>
<dbReference type="Proteomes" id="UP000481033">
    <property type="component" value="Unassembled WGS sequence"/>
</dbReference>
<evidence type="ECO:0000256" key="1">
    <source>
        <dbReference type="SAM" id="MobiDB-lite"/>
    </source>
</evidence>
<comment type="caution">
    <text evidence="2">The sequence shown here is derived from an EMBL/GenBank/DDBJ whole genome shotgun (WGS) entry which is preliminary data.</text>
</comment>
<sequence>MGLSKSNPPTAQVKLLVSPTTGRIPWSLLSWLALGSGGALLVAMILSGAKLIVDPYSPNWLKTAFPGLVNTFEAAPQTADEIQAEMRAQNITHGQPIAWPRADQPKAWFYPILNSDDKTIQELWVYRVQNDQLQRVEQVKIRPMKESFITTPLVGTASQVASVDSDASLSSVQPMAGKAANEPWLLLEGQRRYGNTVMRYGQILSYQSHAQRLHRLLNWSSPAGQPPQWKNEDTGKQLIVDQTVGLRPSFLLYQLVPNDPPRLQEVSLYRSVYEQDLSTSLYDKALKLAQGSVWSHSLQMMESAKATLGHDWSAEAQAQLDLIQLHATRTKAQTDQTLSSQQQHILAYLIDGQWDKALSTLENNPAIYGPTLKRLERDFDALWRGVTTHLQVHPKDVTTQIWGALLVTSRQSPEAGEEWLQKKTRSKATLERLQALGGQKFAENIALINGYSDTNTSTASLPATNEPGRYTSLIGQATAVGAPGHGWLRSQTLPTLAPGQSWYHINVQLLQDNTGWGRPPVAITATNMWAESVAIRRQLQLFSGNRHVAGVTVHGVQTTGSKLTFLASGPKINGSTLVTTPNSLQWLTTLPWQTAPTPPVESRNATNESSVDDAESTQFPQTDFHQTDTLTLMAEAISRQLGMTFEQTAQLYPHLQYIRMDLMGDRTAEHIFTMGPGVPSELGLFPGKVMILSDNGKLLYSDVGQQRSLLAITGKTINKPATLLVEQAGRYDLIGF</sequence>
<gene>
    <name evidence="2" type="ORF">DXZ20_28730</name>
</gene>
<dbReference type="EMBL" id="QXHD01000004">
    <property type="protein sequence ID" value="NEZ59559.1"/>
    <property type="molecule type" value="Genomic_DNA"/>
</dbReference>
<evidence type="ECO:0000313" key="2">
    <source>
        <dbReference type="EMBL" id="NEZ59559.1"/>
    </source>
</evidence>
<name>A0A6M0RTR2_9CYAN</name>
<protein>
    <submittedName>
        <fullName evidence="2">Uncharacterized protein</fullName>
    </submittedName>
</protein>